<gene>
    <name evidence="2" type="ORF">BAR1_12835</name>
</gene>
<evidence type="ECO:0000313" key="2">
    <source>
        <dbReference type="EMBL" id="AXX98730.1"/>
    </source>
</evidence>
<evidence type="ECO:0000256" key="1">
    <source>
        <dbReference type="SAM" id="Phobius"/>
    </source>
</evidence>
<proteinExistence type="predicted"/>
<keyword evidence="1" id="KW-1133">Transmembrane helix</keyword>
<evidence type="ECO:0000313" key="3">
    <source>
        <dbReference type="Proteomes" id="UP000261704"/>
    </source>
</evidence>
<dbReference type="KEGG" id="pamo:BAR1_12835"/>
<dbReference type="AlphaFoldDB" id="A0A347UIQ2"/>
<feature type="transmembrane region" description="Helical" evidence="1">
    <location>
        <begin position="35"/>
        <end position="54"/>
    </location>
</feature>
<keyword evidence="3" id="KW-1185">Reference proteome</keyword>
<dbReference type="RefSeq" id="WP_118943384.1">
    <property type="nucleotide sequence ID" value="NZ_CP032125.1"/>
</dbReference>
<protein>
    <submittedName>
        <fullName evidence="2">CTP synthetase</fullName>
    </submittedName>
</protein>
<dbReference type="Proteomes" id="UP000261704">
    <property type="component" value="Chromosome"/>
</dbReference>
<feature type="transmembrane region" description="Helical" evidence="1">
    <location>
        <begin position="7"/>
        <end position="29"/>
    </location>
</feature>
<dbReference type="OrthoDB" id="7510999at2"/>
<organism evidence="2 3">
    <name type="scientific">Profundibacter amoris</name>
    <dbReference type="NCBI Taxonomy" id="2171755"/>
    <lineage>
        <taxon>Bacteria</taxon>
        <taxon>Pseudomonadati</taxon>
        <taxon>Pseudomonadota</taxon>
        <taxon>Alphaproteobacteria</taxon>
        <taxon>Rhodobacterales</taxon>
        <taxon>Paracoccaceae</taxon>
        <taxon>Profundibacter</taxon>
    </lineage>
</organism>
<keyword evidence="1" id="KW-0472">Membrane</keyword>
<dbReference type="EMBL" id="CP032125">
    <property type="protein sequence ID" value="AXX98730.1"/>
    <property type="molecule type" value="Genomic_DNA"/>
</dbReference>
<keyword evidence="1" id="KW-0812">Transmembrane</keyword>
<name>A0A347UIQ2_9RHOB</name>
<sequence length="61" mass="6516">MLRLTLLLYSFISATLAGILIVVVLAAGYGTTMPIIYAAIVGFVVAFPVSWIVAKKISAMR</sequence>
<reference evidence="2 3" key="1">
    <citation type="submission" date="2018-09" db="EMBL/GenBank/DDBJ databases">
        <title>Profundibacter amoris BAR1 gen. nov., sp. nov., a new member of the Roseobacter clade isolated at Lokis Castle Vent Field on the Arctic Mid-Oceanic Ridge.</title>
        <authorList>
            <person name="Le Moine Bauer S."/>
            <person name="Sjoeberg A.G."/>
            <person name="L'Haridon S."/>
            <person name="Stokke R."/>
            <person name="Roalkvam I."/>
            <person name="Steen I.H."/>
            <person name="Dahle H."/>
        </authorList>
    </citation>
    <scope>NUCLEOTIDE SEQUENCE [LARGE SCALE GENOMIC DNA]</scope>
    <source>
        <strain evidence="2 3">BAR1</strain>
    </source>
</reference>
<accession>A0A347UIQ2</accession>